<dbReference type="GO" id="GO:0005840">
    <property type="term" value="C:ribosome"/>
    <property type="evidence" value="ECO:0007669"/>
    <property type="project" value="UniProtKB-KW"/>
</dbReference>
<dbReference type="InterPro" id="IPR009000">
    <property type="entry name" value="Transl_B-barrel_sf"/>
</dbReference>
<evidence type="ECO:0000256" key="3">
    <source>
        <dbReference type="ARBA" id="ARBA00023274"/>
    </source>
</evidence>
<evidence type="ECO:0000256" key="2">
    <source>
        <dbReference type="ARBA" id="ARBA00022980"/>
    </source>
</evidence>
<dbReference type="VEuPathDB" id="FungiDB:AeMF1_016932"/>
<dbReference type="AlphaFoldDB" id="A0A6G0X9Q7"/>
<dbReference type="SUPFAM" id="SSF50447">
    <property type="entry name" value="Translation proteins"/>
    <property type="match status" value="1"/>
</dbReference>
<evidence type="ECO:0000313" key="5">
    <source>
        <dbReference type="Proteomes" id="UP000481153"/>
    </source>
</evidence>
<evidence type="ECO:0000256" key="1">
    <source>
        <dbReference type="ARBA" id="ARBA00009269"/>
    </source>
</evidence>
<reference evidence="4 5" key="1">
    <citation type="submission" date="2019-07" db="EMBL/GenBank/DDBJ databases">
        <title>Genomics analysis of Aphanomyces spp. identifies a new class of oomycete effector associated with host adaptation.</title>
        <authorList>
            <person name="Gaulin E."/>
        </authorList>
    </citation>
    <scope>NUCLEOTIDE SEQUENCE [LARGE SCALE GENOMIC DNA]</scope>
    <source>
        <strain evidence="4 5">ATCC 201684</strain>
    </source>
</reference>
<sequence length="143" mass="16382">MYQIKKECINLCSIYQISKRITHSIDSAGENIMVASEGQPTRLYVKGVFMGYKRGFTNQHAHTSLIQIQGLQDRKDVDFYLGKRVAYIYKAKALKNDSKFRVIWGKVMRAHGQNGVVRAKFRKNLPANAMGKPVRVMLYPSRV</sequence>
<evidence type="ECO:0008006" key="6">
    <source>
        <dbReference type="Google" id="ProtNLM"/>
    </source>
</evidence>
<evidence type="ECO:0000313" key="4">
    <source>
        <dbReference type="EMBL" id="KAF0736682.1"/>
    </source>
</evidence>
<dbReference type="Pfam" id="PF01247">
    <property type="entry name" value="Ribosomal_L35Ae"/>
    <property type="match status" value="1"/>
</dbReference>
<dbReference type="PROSITE" id="PS01105">
    <property type="entry name" value="RIBOSOMAL_L35AE"/>
    <property type="match status" value="1"/>
</dbReference>
<dbReference type="InterPro" id="IPR018266">
    <property type="entry name" value="Ribosomal_eL33_CS"/>
</dbReference>
<proteinExistence type="inferred from homology"/>
<accession>A0A6G0X9Q7</accession>
<keyword evidence="3" id="KW-0687">Ribonucleoprotein</keyword>
<dbReference type="InterPro" id="IPR001780">
    <property type="entry name" value="Ribosomal_eL33"/>
</dbReference>
<dbReference type="HAMAP" id="MF_00573">
    <property type="entry name" value="Ribosomal_eL33"/>
    <property type="match status" value="1"/>
</dbReference>
<keyword evidence="2" id="KW-0689">Ribosomal protein</keyword>
<dbReference type="EMBL" id="VJMJ01000088">
    <property type="protein sequence ID" value="KAF0736682.1"/>
    <property type="molecule type" value="Genomic_DNA"/>
</dbReference>
<protein>
    <recommendedName>
        <fullName evidence="6">60S ribosomal protein L35a</fullName>
    </recommendedName>
</protein>
<dbReference type="GO" id="GO:0003735">
    <property type="term" value="F:structural constituent of ribosome"/>
    <property type="evidence" value="ECO:0007669"/>
    <property type="project" value="InterPro"/>
</dbReference>
<comment type="caution">
    <text evidence="4">The sequence shown here is derived from an EMBL/GenBank/DDBJ whole genome shotgun (WGS) entry which is preliminary data.</text>
</comment>
<dbReference type="Proteomes" id="UP000481153">
    <property type="component" value="Unassembled WGS sequence"/>
</dbReference>
<name>A0A6G0X9Q7_9STRA</name>
<comment type="similarity">
    <text evidence="1">Belongs to the eukaryotic ribosomal protein eL33 family.</text>
</comment>
<dbReference type="FunFam" id="2.40.10.190:FF:000001">
    <property type="entry name" value="60S ribosomal protein L35a"/>
    <property type="match status" value="1"/>
</dbReference>
<gene>
    <name evidence="4" type="ORF">Ae201684_007130</name>
</gene>
<organism evidence="4 5">
    <name type="scientific">Aphanomyces euteiches</name>
    <dbReference type="NCBI Taxonomy" id="100861"/>
    <lineage>
        <taxon>Eukaryota</taxon>
        <taxon>Sar</taxon>
        <taxon>Stramenopiles</taxon>
        <taxon>Oomycota</taxon>
        <taxon>Saprolegniomycetes</taxon>
        <taxon>Saprolegniales</taxon>
        <taxon>Verrucalvaceae</taxon>
        <taxon>Aphanomyces</taxon>
    </lineage>
</organism>
<keyword evidence="5" id="KW-1185">Reference proteome</keyword>
<dbReference type="GO" id="GO:1990904">
    <property type="term" value="C:ribonucleoprotein complex"/>
    <property type="evidence" value="ECO:0007669"/>
    <property type="project" value="UniProtKB-KW"/>
</dbReference>
<dbReference type="GO" id="GO:0006412">
    <property type="term" value="P:translation"/>
    <property type="evidence" value="ECO:0007669"/>
    <property type="project" value="InterPro"/>
</dbReference>
<dbReference type="InterPro" id="IPR038661">
    <property type="entry name" value="Ribosomal_eL33_sf"/>
</dbReference>
<dbReference type="Gene3D" id="2.40.10.190">
    <property type="entry name" value="translation elongation factor selb, chain A, domain 4"/>
    <property type="match status" value="1"/>
</dbReference>
<dbReference type="PANTHER" id="PTHR10902">
    <property type="entry name" value="60S RIBOSOMAL PROTEIN L35A"/>
    <property type="match status" value="1"/>
</dbReference>